<comment type="caution">
    <text evidence="1">The sequence shown here is derived from an EMBL/GenBank/DDBJ whole genome shotgun (WGS) entry which is preliminary data.</text>
</comment>
<sequence>MLAETVQRGFCQPDALSNELALGSDRGSALPRRILAEISGGARSAAEGTAWRLWKRARLPQCEWNVEILSADGRRIARPDAWCDEVALAWEIDSKEFHFTADGYAATLSRNNRYAAAGVVLVQTLPSLLRSDPARVIRELKAAYAVASMRPRPAITFR</sequence>
<evidence type="ECO:0008006" key="3">
    <source>
        <dbReference type="Google" id="ProtNLM"/>
    </source>
</evidence>
<gene>
    <name evidence="1" type="ORF">JOF56_001023</name>
</gene>
<evidence type="ECO:0000313" key="2">
    <source>
        <dbReference type="Proteomes" id="UP001519332"/>
    </source>
</evidence>
<proteinExistence type="predicted"/>
<keyword evidence="2" id="KW-1185">Reference proteome</keyword>
<reference evidence="1 2" key="1">
    <citation type="submission" date="2021-03" db="EMBL/GenBank/DDBJ databases">
        <title>Sequencing the genomes of 1000 actinobacteria strains.</title>
        <authorList>
            <person name="Klenk H.-P."/>
        </authorList>
    </citation>
    <scope>NUCLEOTIDE SEQUENCE [LARGE SCALE GENOMIC DNA]</scope>
    <source>
        <strain evidence="1 2">DSM 46670</strain>
    </source>
</reference>
<name>A0ABS4T8B3_9PSEU</name>
<accession>A0ABS4T8B3</accession>
<dbReference type="EMBL" id="JAGINW010000001">
    <property type="protein sequence ID" value="MBP2320638.1"/>
    <property type="molecule type" value="Genomic_DNA"/>
</dbReference>
<dbReference type="Proteomes" id="UP001519332">
    <property type="component" value="Unassembled WGS sequence"/>
</dbReference>
<organism evidence="1 2">
    <name type="scientific">Kibdelosporangium banguiense</name>
    <dbReference type="NCBI Taxonomy" id="1365924"/>
    <lineage>
        <taxon>Bacteria</taxon>
        <taxon>Bacillati</taxon>
        <taxon>Actinomycetota</taxon>
        <taxon>Actinomycetes</taxon>
        <taxon>Pseudonocardiales</taxon>
        <taxon>Pseudonocardiaceae</taxon>
        <taxon>Kibdelosporangium</taxon>
    </lineage>
</organism>
<protein>
    <recommendedName>
        <fullName evidence="3">DUF559 domain-containing protein</fullName>
    </recommendedName>
</protein>
<evidence type="ECO:0000313" key="1">
    <source>
        <dbReference type="EMBL" id="MBP2320638.1"/>
    </source>
</evidence>